<evidence type="ECO:0000313" key="5">
    <source>
        <dbReference type="EMBL" id="SDB03467.1"/>
    </source>
</evidence>
<dbReference type="OrthoDB" id="43195at2"/>
<dbReference type="Gene3D" id="1.10.260.40">
    <property type="entry name" value="lambda repressor-like DNA-binding domains"/>
    <property type="match status" value="1"/>
</dbReference>
<gene>
    <name evidence="5" type="ORF">SAMN02910417_00267</name>
</gene>
<dbReference type="CDD" id="cd01392">
    <property type="entry name" value="HTH_LacI"/>
    <property type="match status" value="1"/>
</dbReference>
<evidence type="ECO:0000256" key="2">
    <source>
        <dbReference type="ARBA" id="ARBA00023125"/>
    </source>
</evidence>
<accession>A0A1G6A4X9</accession>
<dbReference type="PANTHER" id="PTHR30146:SF109">
    <property type="entry name" value="HTH-TYPE TRANSCRIPTIONAL REGULATOR GALS"/>
    <property type="match status" value="1"/>
</dbReference>
<dbReference type="PRINTS" id="PR00036">
    <property type="entry name" value="HTHLACI"/>
</dbReference>
<dbReference type="InterPro" id="IPR028082">
    <property type="entry name" value="Peripla_BP_I"/>
</dbReference>
<protein>
    <submittedName>
        <fullName evidence="5">Transcriptional regulator, LacI family</fullName>
    </submittedName>
</protein>
<evidence type="ECO:0000256" key="3">
    <source>
        <dbReference type="ARBA" id="ARBA00023163"/>
    </source>
</evidence>
<dbReference type="GO" id="GO:0000976">
    <property type="term" value="F:transcription cis-regulatory region binding"/>
    <property type="evidence" value="ECO:0007669"/>
    <property type="project" value="TreeGrafter"/>
</dbReference>
<evidence type="ECO:0000313" key="6">
    <source>
        <dbReference type="Proteomes" id="UP000199228"/>
    </source>
</evidence>
<dbReference type="GO" id="GO:0003700">
    <property type="term" value="F:DNA-binding transcription factor activity"/>
    <property type="evidence" value="ECO:0007669"/>
    <property type="project" value="TreeGrafter"/>
</dbReference>
<proteinExistence type="predicted"/>
<keyword evidence="1" id="KW-0805">Transcription regulation</keyword>
<feature type="domain" description="HTH lacI-type" evidence="4">
    <location>
        <begin position="2"/>
        <end position="58"/>
    </location>
</feature>
<reference evidence="5 6" key="1">
    <citation type="submission" date="2016-10" db="EMBL/GenBank/DDBJ databases">
        <authorList>
            <person name="de Groot N.N."/>
        </authorList>
    </citation>
    <scope>NUCLEOTIDE SEQUENCE [LARGE SCALE GENOMIC DNA]</scope>
    <source>
        <strain evidence="5 6">DSM 3217</strain>
    </source>
</reference>
<dbReference type="PANTHER" id="PTHR30146">
    <property type="entry name" value="LACI-RELATED TRANSCRIPTIONAL REPRESSOR"/>
    <property type="match status" value="1"/>
</dbReference>
<dbReference type="InterPro" id="IPR000843">
    <property type="entry name" value="HTH_LacI"/>
</dbReference>
<dbReference type="AlphaFoldDB" id="A0A1G6A4X9"/>
<dbReference type="PROSITE" id="PS50932">
    <property type="entry name" value="HTH_LACI_2"/>
    <property type="match status" value="1"/>
</dbReference>
<dbReference type="Pfam" id="PF00356">
    <property type="entry name" value="LacI"/>
    <property type="match status" value="1"/>
</dbReference>
<dbReference type="InterPro" id="IPR010982">
    <property type="entry name" value="Lambda_DNA-bd_dom_sf"/>
</dbReference>
<organism evidence="5 6">
    <name type="scientific">Eubacterium oxidoreducens</name>
    <dbReference type="NCBI Taxonomy" id="1732"/>
    <lineage>
        <taxon>Bacteria</taxon>
        <taxon>Bacillati</taxon>
        <taxon>Bacillota</taxon>
        <taxon>Clostridia</taxon>
        <taxon>Eubacteriales</taxon>
        <taxon>Eubacteriaceae</taxon>
        <taxon>Eubacterium</taxon>
    </lineage>
</organism>
<keyword evidence="3" id="KW-0804">Transcription</keyword>
<dbReference type="SUPFAM" id="SSF53822">
    <property type="entry name" value="Periplasmic binding protein-like I"/>
    <property type="match status" value="1"/>
</dbReference>
<dbReference type="SMART" id="SM00354">
    <property type="entry name" value="HTH_LACI"/>
    <property type="match status" value="1"/>
</dbReference>
<dbReference type="RefSeq" id="WP_090171347.1">
    <property type="nucleotide sequence ID" value="NZ_FMXR01000004.1"/>
</dbReference>
<evidence type="ECO:0000256" key="1">
    <source>
        <dbReference type="ARBA" id="ARBA00023015"/>
    </source>
</evidence>
<dbReference type="Pfam" id="PF13377">
    <property type="entry name" value="Peripla_BP_3"/>
    <property type="match status" value="1"/>
</dbReference>
<dbReference type="Gene3D" id="3.40.50.2300">
    <property type="match status" value="2"/>
</dbReference>
<keyword evidence="6" id="KW-1185">Reference proteome</keyword>
<name>A0A1G6A4X9_EUBOX</name>
<dbReference type="InterPro" id="IPR046335">
    <property type="entry name" value="LacI/GalR-like_sensor"/>
</dbReference>
<dbReference type="SUPFAM" id="SSF47413">
    <property type="entry name" value="lambda repressor-like DNA-binding domains"/>
    <property type="match status" value="1"/>
</dbReference>
<keyword evidence="2" id="KW-0238">DNA-binding</keyword>
<sequence>MASIKEIAKKAGVSPSTVSRVLNQPDYQCRDHTARDRIWEAAIELHYAPNQAARNLRKSSSQDTHKTFYLNVLMTRSEAKQPDPFFTELLRIIESQIHNHGHILTNIWHMPDFSDDRKCNRLNLAQLVDELYAETDQHNNGLIIIGRCNQTVIKLLQKKFKNLISINRNSTNYAIDEVLCDGEKVACIATEYLISLGHSSIGYVGACYGEARYRGFQKTMAKHQLYLDPAFVCETHQTEREGYQAMEHFLKMQERPSAIYCANDITAIGLLKCMNRYRALPYRPAIIASDNIDQAQNIHPMLTTIALPKEEMGKFAIQLLLDRIQGGHESIIRMELEGRLLVRNSCSKLK</sequence>
<dbReference type="Proteomes" id="UP000199228">
    <property type="component" value="Unassembled WGS sequence"/>
</dbReference>
<dbReference type="STRING" id="1732.SAMN02910417_00267"/>
<dbReference type="EMBL" id="FMXR01000004">
    <property type="protein sequence ID" value="SDB03467.1"/>
    <property type="molecule type" value="Genomic_DNA"/>
</dbReference>
<evidence type="ECO:0000259" key="4">
    <source>
        <dbReference type="PROSITE" id="PS50932"/>
    </source>
</evidence>
<dbReference type="PROSITE" id="PS00356">
    <property type="entry name" value="HTH_LACI_1"/>
    <property type="match status" value="1"/>
</dbReference>